<accession>A0AAV9UIP1</accession>
<name>A0AAV9UIP1_9PEZI</name>
<reference evidence="3 4" key="1">
    <citation type="submission" date="2019-10" db="EMBL/GenBank/DDBJ databases">
        <authorList>
            <person name="Palmer J.M."/>
        </authorList>
    </citation>
    <scope>NUCLEOTIDE SEQUENCE [LARGE SCALE GENOMIC DNA]</scope>
    <source>
        <strain evidence="3 4">TWF730</strain>
    </source>
</reference>
<feature type="compositionally biased region" description="Basic and acidic residues" evidence="1">
    <location>
        <begin position="431"/>
        <end position="457"/>
    </location>
</feature>
<organism evidence="3 4">
    <name type="scientific">Orbilia blumenaviensis</name>
    <dbReference type="NCBI Taxonomy" id="1796055"/>
    <lineage>
        <taxon>Eukaryota</taxon>
        <taxon>Fungi</taxon>
        <taxon>Dikarya</taxon>
        <taxon>Ascomycota</taxon>
        <taxon>Pezizomycotina</taxon>
        <taxon>Orbiliomycetes</taxon>
        <taxon>Orbiliales</taxon>
        <taxon>Orbiliaceae</taxon>
        <taxon>Orbilia</taxon>
    </lineage>
</organism>
<gene>
    <name evidence="3" type="ORF">TWF730_001528</name>
</gene>
<evidence type="ECO:0000259" key="2">
    <source>
        <dbReference type="Pfam" id="PF24355"/>
    </source>
</evidence>
<evidence type="ECO:0000256" key="1">
    <source>
        <dbReference type="SAM" id="MobiDB-lite"/>
    </source>
</evidence>
<feature type="compositionally biased region" description="Basic and acidic residues" evidence="1">
    <location>
        <begin position="363"/>
        <end position="400"/>
    </location>
</feature>
<protein>
    <recommendedName>
        <fullName evidence="2">DUF7514 domain-containing protein</fullName>
    </recommendedName>
</protein>
<dbReference type="Pfam" id="PF24355">
    <property type="entry name" value="DUF7514"/>
    <property type="match status" value="1"/>
</dbReference>
<dbReference type="Proteomes" id="UP001373714">
    <property type="component" value="Unassembled WGS sequence"/>
</dbReference>
<dbReference type="AlphaFoldDB" id="A0AAV9UIP1"/>
<feature type="domain" description="DUF7514" evidence="2">
    <location>
        <begin position="36"/>
        <end position="142"/>
    </location>
</feature>
<dbReference type="EMBL" id="JAVHNS010000010">
    <property type="protein sequence ID" value="KAK6342046.1"/>
    <property type="molecule type" value="Genomic_DNA"/>
</dbReference>
<sequence>MPPKVDDYPSDPGDHGIMARYQSFNLSAGADAALEFLEALYVLHDSFEKAYKGYITLMKLLGCMFEENGVVFRDEDDLSDKEGDYVGFIVKNIDWVLPQLYDAMECQYVIVQPVTENPFRTFRRPSVPMLTRNGFIKFVIVNYLDRAGRGDYRPHNILFAITEKYRLLVPGTSRPVMPIDDRKQVEKNFRDLATELHIPLDRIIRQIRGFKETPPPPPPQSSSQSQQQPQSQPRPQSQPEITDPTPLPPKKKRTSSMNNPGSITGGIGGSSRVYAGSDGVSRNIGGPPAYEQPPMSEYSRYRSDYSTKSYRRSPSPDEGLRREQERERERERERELRERERERERERDRDRDGYGKGSSPTTARKDREREFRERERDRERELRELGEREFREREREREGGYKLNPKPTYFSPPPPPSQSQPSETSRTIAAEIRREKENLQRERERVQREKEKMQREREKLELRAAEKELEDMEEHYQRVAKEREYKNEVEYVSAQKRGMEAAARSAEESAERMRQIGLDDYYERRYRY</sequence>
<keyword evidence="4" id="KW-1185">Reference proteome</keyword>
<proteinExistence type="predicted"/>
<comment type="caution">
    <text evidence="3">The sequence shown here is derived from an EMBL/GenBank/DDBJ whole genome shotgun (WGS) entry which is preliminary data.</text>
</comment>
<evidence type="ECO:0000313" key="4">
    <source>
        <dbReference type="Proteomes" id="UP001373714"/>
    </source>
</evidence>
<feature type="compositionally biased region" description="Basic and acidic residues" evidence="1">
    <location>
        <begin position="314"/>
        <end position="354"/>
    </location>
</feature>
<feature type="region of interest" description="Disordered" evidence="1">
    <location>
        <begin position="209"/>
        <end position="457"/>
    </location>
</feature>
<dbReference type="InterPro" id="IPR055936">
    <property type="entry name" value="DUF7514"/>
</dbReference>
<feature type="compositionally biased region" description="Low complexity" evidence="1">
    <location>
        <begin position="221"/>
        <end position="239"/>
    </location>
</feature>
<evidence type="ECO:0000313" key="3">
    <source>
        <dbReference type="EMBL" id="KAK6342046.1"/>
    </source>
</evidence>